<sequence>MHHRKWIWMVIVLAGCFPALLNSAQAQTFTALESMQIHANRATSSLLLYRGEGFQKAHLRRMETDLMSLADALASFPGATTELRELHQTLQATLREGSAFGYQEDDMPWGWPLQMSKALRDFLTAVRSQQGADFRAELPAKVEYLTVQYLSRAYVGSFETSREQPDTYLGQDERHLVPSIDEQLAALDGGSNPAIAKLKTRWDFLKVALEDMNSGNNSFNTASGRAFAPIMVDRHARSLSDQWMALATQ</sequence>
<dbReference type="Proteomes" id="UP000831189">
    <property type="component" value="Chromosome"/>
</dbReference>
<evidence type="ECO:0000256" key="1">
    <source>
        <dbReference type="SAM" id="SignalP"/>
    </source>
</evidence>
<name>A0ABY4KQT6_9PSED</name>
<organism evidence="2 3">
    <name type="scientific">Pseudomonas knackmussii</name>
    <dbReference type="NCBI Taxonomy" id="65741"/>
    <lineage>
        <taxon>Bacteria</taxon>
        <taxon>Pseudomonadati</taxon>
        <taxon>Pseudomonadota</taxon>
        <taxon>Gammaproteobacteria</taxon>
        <taxon>Pseudomonadales</taxon>
        <taxon>Pseudomonadaceae</taxon>
        <taxon>Pseudomonas</taxon>
    </lineage>
</organism>
<accession>A0ABY4KQT6</accession>
<proteinExistence type="predicted"/>
<dbReference type="EMBL" id="CP096208">
    <property type="protein sequence ID" value="UPQ83202.1"/>
    <property type="molecule type" value="Genomic_DNA"/>
</dbReference>
<keyword evidence="1" id="KW-0732">Signal</keyword>
<evidence type="ECO:0008006" key="4">
    <source>
        <dbReference type="Google" id="ProtNLM"/>
    </source>
</evidence>
<evidence type="ECO:0000313" key="2">
    <source>
        <dbReference type="EMBL" id="UPQ83202.1"/>
    </source>
</evidence>
<gene>
    <name evidence="2" type="ORF">M0M42_01955</name>
</gene>
<dbReference type="PROSITE" id="PS51257">
    <property type="entry name" value="PROKAR_LIPOPROTEIN"/>
    <property type="match status" value="1"/>
</dbReference>
<feature type="chain" id="PRO_5046368127" description="Secreted protein" evidence="1">
    <location>
        <begin position="27"/>
        <end position="249"/>
    </location>
</feature>
<feature type="signal peptide" evidence="1">
    <location>
        <begin position="1"/>
        <end position="26"/>
    </location>
</feature>
<evidence type="ECO:0000313" key="3">
    <source>
        <dbReference type="Proteomes" id="UP000831189"/>
    </source>
</evidence>
<keyword evidence="3" id="KW-1185">Reference proteome</keyword>
<protein>
    <recommendedName>
        <fullName evidence="4">Secreted protein</fullName>
    </recommendedName>
</protein>
<reference evidence="2 3" key="1">
    <citation type="submission" date="2022-04" db="EMBL/GenBank/DDBJ databases">
        <title>Pseudomonas knackmussii B09-2.</title>
        <authorList>
            <person name="Deng Y."/>
        </authorList>
    </citation>
    <scope>NUCLEOTIDE SEQUENCE [LARGE SCALE GENOMIC DNA]</scope>
    <source>
        <strain evidence="2 3">B09-2</strain>
    </source>
</reference>